<dbReference type="EMBL" id="BSXW01000941">
    <property type="protein sequence ID" value="GMF31898.1"/>
    <property type="molecule type" value="Genomic_DNA"/>
</dbReference>
<gene>
    <name evidence="1" type="ORF">Plil01_001364300</name>
</gene>
<proteinExistence type="predicted"/>
<sequence length="121" mass="13595">MITSPSPSTCRPSWVPADDVTESVCKRAAYTTTISTIPQVHPIPATESGTTAEVHPAQVQLPSEMDEEDLPQPMVVTVIKDVAQVLEVSTSELKRQRHPTRHLRLWLRDIVKRHSKQHLEL</sequence>
<evidence type="ECO:0000313" key="1">
    <source>
        <dbReference type="EMBL" id="GMF31898.1"/>
    </source>
</evidence>
<comment type="caution">
    <text evidence="1">The sequence shown here is derived from an EMBL/GenBank/DDBJ whole genome shotgun (WGS) entry which is preliminary data.</text>
</comment>
<evidence type="ECO:0000313" key="2">
    <source>
        <dbReference type="Proteomes" id="UP001165083"/>
    </source>
</evidence>
<accession>A0A9W7CHU4</accession>
<organism evidence="1 2">
    <name type="scientific">Phytophthora lilii</name>
    <dbReference type="NCBI Taxonomy" id="2077276"/>
    <lineage>
        <taxon>Eukaryota</taxon>
        <taxon>Sar</taxon>
        <taxon>Stramenopiles</taxon>
        <taxon>Oomycota</taxon>
        <taxon>Peronosporomycetes</taxon>
        <taxon>Peronosporales</taxon>
        <taxon>Peronosporaceae</taxon>
        <taxon>Phytophthora</taxon>
    </lineage>
</organism>
<name>A0A9W7CHU4_9STRA</name>
<reference evidence="1" key="1">
    <citation type="submission" date="2023-04" db="EMBL/GenBank/DDBJ databases">
        <title>Phytophthora lilii NBRC 32176.</title>
        <authorList>
            <person name="Ichikawa N."/>
            <person name="Sato H."/>
            <person name="Tonouchi N."/>
        </authorList>
    </citation>
    <scope>NUCLEOTIDE SEQUENCE</scope>
    <source>
        <strain evidence="1">NBRC 32176</strain>
    </source>
</reference>
<dbReference type="Proteomes" id="UP001165083">
    <property type="component" value="Unassembled WGS sequence"/>
</dbReference>
<keyword evidence="2" id="KW-1185">Reference proteome</keyword>
<dbReference type="AlphaFoldDB" id="A0A9W7CHU4"/>
<protein>
    <submittedName>
        <fullName evidence="1">Unnamed protein product</fullName>
    </submittedName>
</protein>